<keyword evidence="3" id="KW-1185">Reference proteome</keyword>
<proteinExistence type="predicted"/>
<dbReference type="Gene3D" id="3.90.230.10">
    <property type="entry name" value="Creatinase/methionine aminopeptidase superfamily"/>
    <property type="match status" value="1"/>
</dbReference>
<dbReference type="CDD" id="cd01066">
    <property type="entry name" value="APP_MetAP"/>
    <property type="match status" value="1"/>
</dbReference>
<evidence type="ECO:0000313" key="3">
    <source>
        <dbReference type="Proteomes" id="UP000245802"/>
    </source>
</evidence>
<reference evidence="2 3" key="1">
    <citation type="submission" date="2018-01" db="EMBL/GenBank/DDBJ databases">
        <title>G. obscuriglobus.</title>
        <authorList>
            <person name="Franke J."/>
            <person name="Blomberg W."/>
            <person name="Selmecki A."/>
        </authorList>
    </citation>
    <scope>NUCLEOTIDE SEQUENCE [LARGE SCALE GENOMIC DNA]</scope>
    <source>
        <strain evidence="2 3">DSM 5831</strain>
    </source>
</reference>
<dbReference type="PROSITE" id="PS51257">
    <property type="entry name" value="PROKAR_LIPOPROTEIN"/>
    <property type="match status" value="1"/>
</dbReference>
<dbReference type="KEGG" id="gog:C1280_32000"/>
<gene>
    <name evidence="2" type="ORF">C1280_32000</name>
</gene>
<dbReference type="SUPFAM" id="SSF55920">
    <property type="entry name" value="Creatinase/aminopeptidase"/>
    <property type="match status" value="1"/>
</dbReference>
<name>A0A2Z3H2Z4_9BACT</name>
<feature type="domain" description="Peptidase M24" evidence="1">
    <location>
        <begin position="143"/>
        <end position="337"/>
    </location>
</feature>
<evidence type="ECO:0000259" key="1">
    <source>
        <dbReference type="Pfam" id="PF00557"/>
    </source>
</evidence>
<organism evidence="2 3">
    <name type="scientific">Gemmata obscuriglobus</name>
    <dbReference type="NCBI Taxonomy" id="114"/>
    <lineage>
        <taxon>Bacteria</taxon>
        <taxon>Pseudomonadati</taxon>
        <taxon>Planctomycetota</taxon>
        <taxon>Planctomycetia</taxon>
        <taxon>Gemmatales</taxon>
        <taxon>Gemmataceae</taxon>
        <taxon>Gemmata</taxon>
    </lineage>
</organism>
<dbReference type="AlphaFoldDB" id="A0A2Z3H2Z4"/>
<sequence length="375" mass="40409">MTARLAHRRADVEAKQRLVAGVLAAMGCEAAVLLMPAHVAWFTAGLSARGLIADSERPGVFTNGRQRWLLCSNVDTHRLFDEELDRLGFQLKEWAWDGGRSELLFNVTTGRTVAADRPFPNVPMANDRLRPLLRALSPFEQEQYRELGAGVAHAVEATARGVHRHESEEEVAGQLGHRLLHRGIEPAVLSVVADARGARFRRAGATAAPVRHTCTIQATGQRDGLYATASRTVTFGPPPDEFRTGFDLALKLAAVYRSFTQPGIAIAPVADAAGALLANTPFEFDARLSQPGYGAGRFAAEELRRAGADEPLVAGQAVVWQPRVGPAACADTVIVTETGYEPVTPPSEWPFKRVTVRGAAHDVPDLLVRPAGDPA</sequence>
<dbReference type="EMBL" id="CP025958">
    <property type="protein sequence ID" value="AWM41159.1"/>
    <property type="molecule type" value="Genomic_DNA"/>
</dbReference>
<dbReference type="InterPro" id="IPR050659">
    <property type="entry name" value="Peptidase_M24B"/>
</dbReference>
<protein>
    <recommendedName>
        <fullName evidence="1">Peptidase M24 domain-containing protein</fullName>
    </recommendedName>
</protein>
<accession>A0A2Z3H2Z4</accession>
<evidence type="ECO:0000313" key="2">
    <source>
        <dbReference type="EMBL" id="AWM41159.1"/>
    </source>
</evidence>
<dbReference type="PANTHER" id="PTHR46112">
    <property type="entry name" value="AMINOPEPTIDASE"/>
    <property type="match status" value="1"/>
</dbReference>
<dbReference type="PANTHER" id="PTHR46112:SF2">
    <property type="entry name" value="XAA-PRO AMINOPEPTIDASE P-RELATED"/>
    <property type="match status" value="1"/>
</dbReference>
<dbReference type="Proteomes" id="UP000245802">
    <property type="component" value="Chromosome"/>
</dbReference>
<dbReference type="InterPro" id="IPR000994">
    <property type="entry name" value="Pept_M24"/>
</dbReference>
<dbReference type="Pfam" id="PF00557">
    <property type="entry name" value="Peptidase_M24"/>
    <property type="match status" value="1"/>
</dbReference>
<dbReference type="InterPro" id="IPR036005">
    <property type="entry name" value="Creatinase/aminopeptidase-like"/>
</dbReference>